<gene>
    <name evidence="2" type="ORF">PAXRUDRAFT_16285</name>
</gene>
<dbReference type="InParanoid" id="A0A0D0CVQ6"/>
<keyword evidence="3" id="KW-1185">Reference proteome</keyword>
<protein>
    <submittedName>
        <fullName evidence="2">Uncharacterized protein</fullName>
    </submittedName>
</protein>
<dbReference type="Proteomes" id="UP000054538">
    <property type="component" value="Unassembled WGS sequence"/>
</dbReference>
<reference evidence="3" key="2">
    <citation type="submission" date="2015-01" db="EMBL/GenBank/DDBJ databases">
        <title>Evolutionary Origins and Diversification of the Mycorrhizal Mutualists.</title>
        <authorList>
            <consortium name="DOE Joint Genome Institute"/>
            <consortium name="Mycorrhizal Genomics Consortium"/>
            <person name="Kohler A."/>
            <person name="Kuo A."/>
            <person name="Nagy L.G."/>
            <person name="Floudas D."/>
            <person name="Copeland A."/>
            <person name="Barry K.W."/>
            <person name="Cichocki N."/>
            <person name="Veneault-Fourrey C."/>
            <person name="LaButti K."/>
            <person name="Lindquist E.A."/>
            <person name="Lipzen A."/>
            <person name="Lundell T."/>
            <person name="Morin E."/>
            <person name="Murat C."/>
            <person name="Riley R."/>
            <person name="Ohm R."/>
            <person name="Sun H."/>
            <person name="Tunlid A."/>
            <person name="Henrissat B."/>
            <person name="Grigoriev I.V."/>
            <person name="Hibbett D.S."/>
            <person name="Martin F."/>
        </authorList>
    </citation>
    <scope>NUCLEOTIDE SEQUENCE [LARGE SCALE GENOMIC DNA]</scope>
    <source>
        <strain evidence="3">Ve08.2h10</strain>
    </source>
</reference>
<evidence type="ECO:0000256" key="1">
    <source>
        <dbReference type="SAM" id="MobiDB-lite"/>
    </source>
</evidence>
<reference evidence="2 3" key="1">
    <citation type="submission" date="2014-04" db="EMBL/GenBank/DDBJ databases">
        <authorList>
            <consortium name="DOE Joint Genome Institute"/>
            <person name="Kuo A."/>
            <person name="Kohler A."/>
            <person name="Jargeat P."/>
            <person name="Nagy L.G."/>
            <person name="Floudas D."/>
            <person name="Copeland A."/>
            <person name="Barry K.W."/>
            <person name="Cichocki N."/>
            <person name="Veneault-Fourrey C."/>
            <person name="LaButti K."/>
            <person name="Lindquist E.A."/>
            <person name="Lipzen A."/>
            <person name="Lundell T."/>
            <person name="Morin E."/>
            <person name="Murat C."/>
            <person name="Sun H."/>
            <person name="Tunlid A."/>
            <person name="Henrissat B."/>
            <person name="Grigoriev I.V."/>
            <person name="Hibbett D.S."/>
            <person name="Martin F."/>
            <person name="Nordberg H.P."/>
            <person name="Cantor M.N."/>
            <person name="Hua S.X."/>
        </authorList>
    </citation>
    <scope>NUCLEOTIDE SEQUENCE [LARGE SCALE GENOMIC DNA]</scope>
    <source>
        <strain evidence="2 3">Ve08.2h10</strain>
    </source>
</reference>
<evidence type="ECO:0000313" key="2">
    <source>
        <dbReference type="EMBL" id="KIK79538.1"/>
    </source>
</evidence>
<sequence length="198" mass="21362">MENALIECLLERDHGEISSTLAFYILIDHQSSNDGNSTSIDPHDTDALFPPISQLVVPAQPKPKNKDDFEATGHHAHPGDLVIPATPKTAGHRAIRPNSGHMSTNIDIPSGPKQACRISTTHQNLSTLVLPSKPKCSNGGIDSVRSMPGPSNATLAPKMFNEAEDIAMDYMDVDPIPSRINPAGKCFTYCGHSIQFID</sequence>
<dbReference type="EMBL" id="KN826254">
    <property type="protein sequence ID" value="KIK79538.1"/>
    <property type="molecule type" value="Genomic_DNA"/>
</dbReference>
<feature type="region of interest" description="Disordered" evidence="1">
    <location>
        <begin position="62"/>
        <end position="85"/>
    </location>
</feature>
<dbReference type="AlphaFoldDB" id="A0A0D0CVQ6"/>
<feature type="compositionally biased region" description="Basic and acidic residues" evidence="1">
    <location>
        <begin position="64"/>
        <end position="73"/>
    </location>
</feature>
<accession>A0A0D0CVQ6</accession>
<proteinExistence type="predicted"/>
<dbReference type="HOGENOM" id="CLU_1378540_0_0_1"/>
<organism evidence="2 3">
    <name type="scientific">Paxillus rubicundulus Ve08.2h10</name>
    <dbReference type="NCBI Taxonomy" id="930991"/>
    <lineage>
        <taxon>Eukaryota</taxon>
        <taxon>Fungi</taxon>
        <taxon>Dikarya</taxon>
        <taxon>Basidiomycota</taxon>
        <taxon>Agaricomycotina</taxon>
        <taxon>Agaricomycetes</taxon>
        <taxon>Agaricomycetidae</taxon>
        <taxon>Boletales</taxon>
        <taxon>Paxilineae</taxon>
        <taxon>Paxillaceae</taxon>
        <taxon>Paxillus</taxon>
    </lineage>
</organism>
<evidence type="ECO:0000313" key="3">
    <source>
        <dbReference type="Proteomes" id="UP000054538"/>
    </source>
</evidence>
<name>A0A0D0CVQ6_9AGAM</name>